<dbReference type="InterPro" id="IPR014922">
    <property type="entry name" value="YdhG-like"/>
</dbReference>
<dbReference type="GeneID" id="303299407"/>
<dbReference type="Pfam" id="PF08818">
    <property type="entry name" value="DUF1801"/>
    <property type="match status" value="1"/>
</dbReference>
<dbReference type="Proteomes" id="UP001595937">
    <property type="component" value="Unassembled WGS sequence"/>
</dbReference>
<comment type="caution">
    <text evidence="2">The sequence shown here is derived from an EMBL/GenBank/DDBJ whole genome shotgun (WGS) entry which is preliminary data.</text>
</comment>
<keyword evidence="3" id="KW-1185">Reference proteome</keyword>
<organism evidence="2 3">
    <name type="scientific">Brachybacterium tyrofermentans</name>
    <dbReference type="NCBI Taxonomy" id="47848"/>
    <lineage>
        <taxon>Bacteria</taxon>
        <taxon>Bacillati</taxon>
        <taxon>Actinomycetota</taxon>
        <taxon>Actinomycetes</taxon>
        <taxon>Micrococcales</taxon>
        <taxon>Dermabacteraceae</taxon>
        <taxon>Brachybacterium</taxon>
    </lineage>
</organism>
<gene>
    <name evidence="2" type="ORF">ACFPK8_15715</name>
</gene>
<evidence type="ECO:0000313" key="2">
    <source>
        <dbReference type="EMBL" id="MFC5298959.1"/>
    </source>
</evidence>
<sequence>MTSITDHDAYIASAPEQFQPSLQRLREILRRVLPEAEEIVAYSMPGFTIDGTVVASYAAFSRQCGLYLLAGAIAEHAEEIAAAGLTATKTGITFTPRKPIPDDLVERLVRTSRQGVVG</sequence>
<dbReference type="Gene3D" id="3.90.1150.200">
    <property type="match status" value="1"/>
</dbReference>
<accession>A0ABW0FIN9</accession>
<protein>
    <submittedName>
        <fullName evidence="2">Iron chaperone</fullName>
    </submittedName>
</protein>
<dbReference type="EMBL" id="JBHSLN010000084">
    <property type="protein sequence ID" value="MFC5298959.1"/>
    <property type="molecule type" value="Genomic_DNA"/>
</dbReference>
<dbReference type="SUPFAM" id="SSF159888">
    <property type="entry name" value="YdhG-like"/>
    <property type="match status" value="1"/>
</dbReference>
<proteinExistence type="predicted"/>
<name>A0ABW0FIN9_9MICO</name>
<dbReference type="RefSeq" id="WP_343926688.1">
    <property type="nucleotide sequence ID" value="NZ_BAAAIR010000105.1"/>
</dbReference>
<evidence type="ECO:0000259" key="1">
    <source>
        <dbReference type="Pfam" id="PF08818"/>
    </source>
</evidence>
<reference evidence="3" key="1">
    <citation type="journal article" date="2019" name="Int. J. Syst. Evol. Microbiol.">
        <title>The Global Catalogue of Microorganisms (GCM) 10K type strain sequencing project: providing services to taxonomists for standard genome sequencing and annotation.</title>
        <authorList>
            <consortium name="The Broad Institute Genomics Platform"/>
            <consortium name="The Broad Institute Genome Sequencing Center for Infectious Disease"/>
            <person name="Wu L."/>
            <person name="Ma J."/>
        </authorList>
    </citation>
    <scope>NUCLEOTIDE SEQUENCE [LARGE SCALE GENOMIC DNA]</scope>
    <source>
        <strain evidence="3">CGMCC 1.16455</strain>
    </source>
</reference>
<feature type="domain" description="YdhG-like" evidence="1">
    <location>
        <begin position="19"/>
        <end position="111"/>
    </location>
</feature>
<evidence type="ECO:0000313" key="3">
    <source>
        <dbReference type="Proteomes" id="UP001595937"/>
    </source>
</evidence>